<sequence>MTATPTEGETRTFSRTFTAADVASFADLSGDRGSHHVEEEEPMVHGLLTATLPTKIGGDMDFVARTMSFEFRRPVYVGEEITCETTVESVTTRPERHEMVVSFSCTNESDAVALAGDIDGVIFRESAED</sequence>
<dbReference type="eggNOG" id="arCOG00774">
    <property type="taxonomic scope" value="Archaea"/>
</dbReference>
<dbReference type="PANTHER" id="PTHR43437:SF3">
    <property type="entry name" value="HYDROXYACYL-THIOESTER DEHYDRATASE TYPE 2, MITOCHONDRIAL"/>
    <property type="match status" value="1"/>
</dbReference>
<evidence type="ECO:0000313" key="4">
    <source>
        <dbReference type="Proteomes" id="UP000003751"/>
    </source>
</evidence>
<feature type="domain" description="MaoC-like" evidence="1">
    <location>
        <begin position="8"/>
        <end position="104"/>
    </location>
</feature>
<name>E7QUU8_HALPU</name>
<dbReference type="PANTHER" id="PTHR43437">
    <property type="entry name" value="HYDROXYACYL-THIOESTER DEHYDRATASE TYPE 2, MITOCHONDRIAL-RELATED"/>
    <property type="match status" value="1"/>
</dbReference>
<proteinExistence type="predicted"/>
<dbReference type="RefSeq" id="WP_007980424.1">
    <property type="nucleotide sequence ID" value="NZ_AEMG01000012.1"/>
</dbReference>
<dbReference type="Proteomes" id="UP000184203">
    <property type="component" value="Unassembled WGS sequence"/>
</dbReference>
<protein>
    <submittedName>
        <fullName evidence="3">Acyl dehydratase</fullName>
    </submittedName>
    <submittedName>
        <fullName evidence="2">MaoC domain protein dehydratase</fullName>
    </submittedName>
</protein>
<dbReference type="InterPro" id="IPR002539">
    <property type="entry name" value="MaoC-like_dom"/>
</dbReference>
<reference evidence="3" key="3">
    <citation type="submission" date="2016-11" db="EMBL/GenBank/DDBJ databases">
        <authorList>
            <person name="Jaros S."/>
            <person name="Januszkiewicz K."/>
            <person name="Wedrychowicz H."/>
        </authorList>
    </citation>
    <scope>NUCLEOTIDE SEQUENCE [LARGE SCALE GENOMIC DNA]</scope>
    <source>
        <strain evidence="3">DX253</strain>
    </source>
</reference>
<dbReference type="InterPro" id="IPR029069">
    <property type="entry name" value="HotDog_dom_sf"/>
</dbReference>
<dbReference type="Gene3D" id="3.10.129.10">
    <property type="entry name" value="Hotdog Thioesterase"/>
    <property type="match status" value="1"/>
</dbReference>
<dbReference type="EMBL" id="AEMG01000012">
    <property type="protein sequence ID" value="EFW91755.1"/>
    <property type="molecule type" value="Genomic_DNA"/>
</dbReference>
<dbReference type="SUPFAM" id="SSF54637">
    <property type="entry name" value="Thioesterase/thiol ester dehydrase-isomerase"/>
    <property type="match status" value="1"/>
</dbReference>
<reference evidence="5" key="2">
    <citation type="submission" date="2016-11" db="EMBL/GenBank/DDBJ databases">
        <authorList>
            <person name="Varghese N."/>
            <person name="Submissions S."/>
        </authorList>
    </citation>
    <scope>NUCLEOTIDE SEQUENCE [LARGE SCALE GENOMIC DNA]</scope>
    <source>
        <strain evidence="5">DX253</strain>
    </source>
</reference>
<dbReference type="PATRIC" id="fig|797209.4.peg.2542"/>
<accession>E7QUU8</accession>
<dbReference type="EMBL" id="FRAN01000001">
    <property type="protein sequence ID" value="SHJ94948.1"/>
    <property type="molecule type" value="Genomic_DNA"/>
</dbReference>
<dbReference type="Proteomes" id="UP000003751">
    <property type="component" value="Unassembled WGS sequence"/>
</dbReference>
<dbReference type="OrthoDB" id="167740at2157"/>
<gene>
    <name evidence="3" type="ORF">SAMN05444342_0047</name>
    <name evidence="2" type="ORF">ZOD2009_12917</name>
</gene>
<dbReference type="GO" id="GO:0019171">
    <property type="term" value="F:(3R)-hydroxyacyl-[acyl-carrier-protein] dehydratase activity"/>
    <property type="evidence" value="ECO:0007669"/>
    <property type="project" value="TreeGrafter"/>
</dbReference>
<dbReference type="STRING" id="797209.GCA_000376445_00889"/>
<dbReference type="GO" id="GO:0006633">
    <property type="term" value="P:fatty acid biosynthetic process"/>
    <property type="evidence" value="ECO:0007669"/>
    <property type="project" value="TreeGrafter"/>
</dbReference>
<dbReference type="Pfam" id="PF01575">
    <property type="entry name" value="MaoC_dehydratas"/>
    <property type="match status" value="1"/>
</dbReference>
<dbReference type="InterPro" id="IPR050965">
    <property type="entry name" value="UPF0336/Enoyl-CoA_hydratase"/>
</dbReference>
<reference evidence="2 4" key="1">
    <citation type="journal article" date="2014" name="ISME J.">
        <title>Trehalose/2-sulfotrehalose biosynthesis and glycine-betaine uptake are widely spread mechanisms for osmoadaptation in the Halobacteriales.</title>
        <authorList>
            <person name="Youssef N.H."/>
            <person name="Savage-Ashlock K.N."/>
            <person name="McCully A.L."/>
            <person name="Luedtke B."/>
            <person name="Shaw E.I."/>
            <person name="Hoff W.D."/>
            <person name="Elshahed M.S."/>
        </authorList>
    </citation>
    <scope>NUCLEOTIDE SEQUENCE [LARGE SCALE GENOMIC DNA]</scope>
    <source>
        <strain evidence="2 4">DX253</strain>
    </source>
</reference>
<dbReference type="AlphaFoldDB" id="E7QUU8"/>
<organism evidence="2 4">
    <name type="scientific">Haladaptatus paucihalophilus DX253</name>
    <dbReference type="NCBI Taxonomy" id="797209"/>
    <lineage>
        <taxon>Archaea</taxon>
        <taxon>Methanobacteriati</taxon>
        <taxon>Methanobacteriota</taxon>
        <taxon>Stenosarchaea group</taxon>
        <taxon>Halobacteria</taxon>
        <taxon>Halobacteriales</taxon>
        <taxon>Haladaptataceae</taxon>
        <taxon>Haladaptatus</taxon>
    </lineage>
</organism>
<evidence type="ECO:0000313" key="5">
    <source>
        <dbReference type="Proteomes" id="UP000184203"/>
    </source>
</evidence>
<evidence type="ECO:0000259" key="1">
    <source>
        <dbReference type="Pfam" id="PF01575"/>
    </source>
</evidence>
<keyword evidence="5" id="KW-1185">Reference proteome</keyword>
<evidence type="ECO:0000313" key="3">
    <source>
        <dbReference type="EMBL" id="SHJ94948.1"/>
    </source>
</evidence>
<evidence type="ECO:0000313" key="2">
    <source>
        <dbReference type="EMBL" id="EFW91755.1"/>
    </source>
</evidence>